<name>A0A075MUQ0_9ARCH</name>
<dbReference type="Proteomes" id="UP000028194">
    <property type="component" value="Chromosome"/>
</dbReference>
<protein>
    <submittedName>
        <fullName evidence="1">Uncharacterized protein</fullName>
    </submittedName>
</protein>
<dbReference type="GeneID" id="41596791"/>
<proteinExistence type="predicted"/>
<organism evidence="1 2">
    <name type="scientific">Candidatus Nitrososphaera evergladensis SR1</name>
    <dbReference type="NCBI Taxonomy" id="1459636"/>
    <lineage>
        <taxon>Archaea</taxon>
        <taxon>Nitrososphaerota</taxon>
        <taxon>Nitrososphaeria</taxon>
        <taxon>Nitrososphaerales</taxon>
        <taxon>Nitrososphaeraceae</taxon>
        <taxon>Nitrososphaera</taxon>
    </lineage>
</organism>
<evidence type="ECO:0000313" key="2">
    <source>
        <dbReference type="Proteomes" id="UP000028194"/>
    </source>
</evidence>
<evidence type="ECO:0000313" key="1">
    <source>
        <dbReference type="EMBL" id="AIF83034.1"/>
    </source>
</evidence>
<dbReference type="KEGG" id="nev:NTE_00959"/>
<dbReference type="EMBL" id="CP007174">
    <property type="protein sequence ID" value="AIF83034.1"/>
    <property type="molecule type" value="Genomic_DNA"/>
</dbReference>
<dbReference type="AlphaFoldDB" id="A0A075MUQ0"/>
<sequence length="234" mass="24554">MPGNSKKAYSSQKMITALLIATVAILSASLFLSSAGIPILQLLAPAFLIERNANAATTMTTAAVEDASSDVPILIGQQPGVSLEDSIAALCCPASIDEIHAQKVIQFTKSGGSQSEGPSPTSLAVTNTVYVNETQTLQFQFFDDVSDDATPSAFHCADIRVVVKVDGETVGVTHWLGYEGRSPPIPLSTGVITLEDISQGKHSLTLIPVTRLGGCNTEGWLYAWGGTLVVFGQS</sequence>
<dbReference type="HOGENOM" id="CLU_1182845_0_0_2"/>
<gene>
    <name evidence="1" type="ORF">NTE_00959</name>
</gene>
<keyword evidence="2" id="KW-1185">Reference proteome</keyword>
<reference evidence="1 2" key="1">
    <citation type="journal article" date="2014" name="PLoS ONE">
        <title>Genome Sequence of Candidatus Nitrososphaera evergladensis from Group I.1b Enriched from Everglades Soil Reveals Novel Genomic Features of the Ammonia-Oxidizing Archaea.</title>
        <authorList>
            <person name="Zhalnina K.V."/>
            <person name="Dias R."/>
            <person name="Leonard M.T."/>
            <person name="Dorr de Quadros P."/>
            <person name="Camargo F.A."/>
            <person name="Drew J.C."/>
            <person name="Farmerie W.G."/>
            <person name="Daroub S.H."/>
            <person name="Triplett E.W."/>
        </authorList>
    </citation>
    <scope>NUCLEOTIDE SEQUENCE [LARGE SCALE GENOMIC DNA]</scope>
    <source>
        <strain evidence="1 2">SR1</strain>
    </source>
</reference>
<accession>A0A075MUQ0</accession>
<dbReference type="RefSeq" id="WP_148699882.1">
    <property type="nucleotide sequence ID" value="NZ_CP007174.1"/>
</dbReference>